<name>A0A0B7FF24_THACB</name>
<protein>
    <submittedName>
        <fullName evidence="2">Uncharacterized protein</fullName>
    </submittedName>
</protein>
<proteinExistence type="predicted"/>
<accession>A0A0B7FF24</accession>
<evidence type="ECO:0000313" key="3">
    <source>
        <dbReference type="Proteomes" id="UP000059188"/>
    </source>
</evidence>
<evidence type="ECO:0000256" key="1">
    <source>
        <dbReference type="SAM" id="MobiDB-lite"/>
    </source>
</evidence>
<feature type="region of interest" description="Disordered" evidence="1">
    <location>
        <begin position="1"/>
        <end position="77"/>
    </location>
</feature>
<dbReference type="EMBL" id="LN679122">
    <property type="protein sequence ID" value="CEL56591.1"/>
    <property type="molecule type" value="Genomic_DNA"/>
</dbReference>
<dbReference type="Proteomes" id="UP000059188">
    <property type="component" value="Unassembled WGS sequence"/>
</dbReference>
<gene>
    <name evidence="2" type="ORF">RSOLAG1IB_07940</name>
</gene>
<organism evidence="2 3">
    <name type="scientific">Thanatephorus cucumeris (strain AG1-IB / isolate 7/3/14)</name>
    <name type="common">Lettuce bottom rot fungus</name>
    <name type="synonym">Rhizoctonia solani</name>
    <dbReference type="NCBI Taxonomy" id="1108050"/>
    <lineage>
        <taxon>Eukaryota</taxon>
        <taxon>Fungi</taxon>
        <taxon>Dikarya</taxon>
        <taxon>Basidiomycota</taxon>
        <taxon>Agaricomycotina</taxon>
        <taxon>Agaricomycetes</taxon>
        <taxon>Cantharellales</taxon>
        <taxon>Ceratobasidiaceae</taxon>
        <taxon>Rhizoctonia</taxon>
        <taxon>Rhizoctonia solani AG-1</taxon>
    </lineage>
</organism>
<keyword evidence="3" id="KW-1185">Reference proteome</keyword>
<dbReference type="STRING" id="1108050.A0A0B7FF24"/>
<dbReference type="AlphaFoldDB" id="A0A0B7FF24"/>
<reference evidence="2 3" key="1">
    <citation type="submission" date="2014-11" db="EMBL/GenBank/DDBJ databases">
        <authorList>
            <person name="Wibberg Daniel"/>
        </authorList>
    </citation>
    <scope>NUCLEOTIDE SEQUENCE [LARGE SCALE GENOMIC DNA]</scope>
    <source>
        <strain evidence="2">Rhizoctonia solani AG1-IB 7/3/14</strain>
    </source>
</reference>
<sequence>MLDNTYPQKDAKKGARLSGGGQPKAANGNNKRPADSTPDPNLKKRRKDADLMPAPSVPLNASAASKHTDRPTGVPDLSSLPTSSLISYLAKHDILPPIHPSPYTPQPALAPASLLDPANADVPILTDLDAVHNVLAKLVERHWVTKSVRESDTLAAFVWSAQRARERNLLAASSASAGH</sequence>
<dbReference type="OrthoDB" id="3361956at2759"/>
<evidence type="ECO:0000313" key="2">
    <source>
        <dbReference type="EMBL" id="CEL56591.1"/>
    </source>
</evidence>